<sequence length="166" mass="18145">MLYHSWCGVSLRSGAMYIAAGFGLFSAVMLTLFSVRLDDISEGIALRSSSPEPDGKVQYTQALRAVLVAVTVFYALQAAVNVLLLFGAMQENACLLYPWITVYSFVVIINLMVCAVVPATFFSHGFSLDGVFAILGSILNIVITFYALGIVYSFCRQMKRMHSCIG</sequence>
<dbReference type="PANTHER" id="PTHR36694">
    <property type="entry name" value="PASIFLORA 1, ISOFORM A-RELATED"/>
    <property type="match status" value="1"/>
</dbReference>
<feature type="transmembrane region" description="Helical" evidence="1">
    <location>
        <begin position="15"/>
        <end position="35"/>
    </location>
</feature>
<feature type="transmembrane region" description="Helical" evidence="1">
    <location>
        <begin position="96"/>
        <end position="119"/>
    </location>
</feature>
<dbReference type="AlphaFoldDB" id="A0AAN9Z256"/>
<protein>
    <submittedName>
        <fullName evidence="2">Uncharacterized protein</fullName>
    </submittedName>
</protein>
<accession>A0AAN9Z256</accession>
<comment type="caution">
    <text evidence="2">The sequence shown here is derived from an EMBL/GenBank/DDBJ whole genome shotgun (WGS) entry which is preliminary data.</text>
</comment>
<organism evidence="2 3">
    <name type="scientific">Gryllus longicercus</name>
    <dbReference type="NCBI Taxonomy" id="2509291"/>
    <lineage>
        <taxon>Eukaryota</taxon>
        <taxon>Metazoa</taxon>
        <taxon>Ecdysozoa</taxon>
        <taxon>Arthropoda</taxon>
        <taxon>Hexapoda</taxon>
        <taxon>Insecta</taxon>
        <taxon>Pterygota</taxon>
        <taxon>Neoptera</taxon>
        <taxon>Polyneoptera</taxon>
        <taxon>Orthoptera</taxon>
        <taxon>Ensifera</taxon>
        <taxon>Gryllidea</taxon>
        <taxon>Grylloidea</taxon>
        <taxon>Gryllidae</taxon>
        <taxon>Gryllinae</taxon>
        <taxon>Gryllus</taxon>
    </lineage>
</organism>
<dbReference type="PANTHER" id="PTHR36694:SF11">
    <property type="entry name" value="LP21121P-RELATED"/>
    <property type="match status" value="1"/>
</dbReference>
<proteinExistence type="predicted"/>
<dbReference type="EMBL" id="JAZDUA010000293">
    <property type="protein sequence ID" value="KAK7861916.1"/>
    <property type="molecule type" value="Genomic_DNA"/>
</dbReference>
<gene>
    <name evidence="2" type="ORF">R5R35_009380</name>
</gene>
<keyword evidence="1" id="KW-0472">Membrane</keyword>
<feature type="transmembrane region" description="Helical" evidence="1">
    <location>
        <begin position="62"/>
        <end position="84"/>
    </location>
</feature>
<evidence type="ECO:0000313" key="3">
    <source>
        <dbReference type="Proteomes" id="UP001378592"/>
    </source>
</evidence>
<evidence type="ECO:0000313" key="2">
    <source>
        <dbReference type="EMBL" id="KAK7861916.1"/>
    </source>
</evidence>
<keyword evidence="3" id="KW-1185">Reference proteome</keyword>
<keyword evidence="1" id="KW-1133">Transmembrane helix</keyword>
<keyword evidence="1" id="KW-0812">Transmembrane</keyword>
<name>A0AAN9Z256_9ORTH</name>
<reference evidence="2 3" key="1">
    <citation type="submission" date="2024-03" db="EMBL/GenBank/DDBJ databases">
        <title>The genome assembly and annotation of the cricket Gryllus longicercus Weissman &amp; Gray.</title>
        <authorList>
            <person name="Szrajer S."/>
            <person name="Gray D."/>
            <person name="Ylla G."/>
        </authorList>
    </citation>
    <scope>NUCLEOTIDE SEQUENCE [LARGE SCALE GENOMIC DNA]</scope>
    <source>
        <strain evidence="2">DAG 2021-001</strain>
        <tissue evidence="2">Whole body minus gut</tissue>
    </source>
</reference>
<feature type="transmembrane region" description="Helical" evidence="1">
    <location>
        <begin position="131"/>
        <end position="155"/>
    </location>
</feature>
<dbReference type="Proteomes" id="UP001378592">
    <property type="component" value="Unassembled WGS sequence"/>
</dbReference>
<evidence type="ECO:0000256" key="1">
    <source>
        <dbReference type="SAM" id="Phobius"/>
    </source>
</evidence>